<dbReference type="EC" id="2.7.1.49" evidence="2"/>
<evidence type="ECO:0000313" key="6">
    <source>
        <dbReference type="Proteomes" id="UP000595894"/>
    </source>
</evidence>
<dbReference type="GO" id="GO:0009228">
    <property type="term" value="P:thiamine biosynthetic process"/>
    <property type="evidence" value="ECO:0007669"/>
    <property type="project" value="InterPro"/>
</dbReference>
<keyword evidence="5" id="KW-0808">Transferase</keyword>
<dbReference type="GO" id="GO:0008972">
    <property type="term" value="F:phosphomethylpyrimidine kinase activity"/>
    <property type="evidence" value="ECO:0007669"/>
    <property type="project" value="InterPro"/>
</dbReference>
<name>A0A974S668_9SPHN</name>
<accession>A0A974S668</accession>
<organism evidence="5 6">
    <name type="scientific">Sphingomonas aliaeris</name>
    <dbReference type="NCBI Taxonomy" id="2759526"/>
    <lineage>
        <taxon>Bacteria</taxon>
        <taxon>Pseudomonadati</taxon>
        <taxon>Pseudomonadota</taxon>
        <taxon>Alphaproteobacteria</taxon>
        <taxon>Sphingomonadales</taxon>
        <taxon>Sphingomonadaceae</taxon>
        <taxon>Sphingomonas</taxon>
    </lineage>
</organism>
<dbReference type="GO" id="GO:0008902">
    <property type="term" value="F:hydroxymethylpyrimidine kinase activity"/>
    <property type="evidence" value="ECO:0007669"/>
    <property type="project" value="UniProtKB-EC"/>
</dbReference>
<dbReference type="PANTHER" id="PTHR20858">
    <property type="entry name" value="PHOSPHOMETHYLPYRIMIDINE KINASE"/>
    <property type="match status" value="1"/>
</dbReference>
<keyword evidence="5" id="KW-0418">Kinase</keyword>
<sequence length="295" mass="30144">MAASRTPPRILIVAGSDSGGGAGIQADIKTITMLGGHAMTAITAITAQNTLGVQAVHMVPTDIVLAQIESCVSDIGVDAVKIGMIGSAATAHAVAERLAGLNVPIVFDPVMVATSGSVLADEDTIAAFERLMRIASVVTPNLPELEALSAALASSSDHPSTVRAEPVEAPSLRPDAREKHSASTGSARAGMELARRFGTTILVKGGHTETTDVTDILYAPAGETARWSAPRIDTTSTHGTGCTLASAIATGLGQGMDLPDAVARAIRFVRRALQAAPGFGKGHGPMGQQSVTDIR</sequence>
<evidence type="ECO:0000259" key="4">
    <source>
        <dbReference type="Pfam" id="PF08543"/>
    </source>
</evidence>
<evidence type="ECO:0000313" key="5">
    <source>
        <dbReference type="EMBL" id="QQV79181.1"/>
    </source>
</evidence>
<dbReference type="EMBL" id="CP061035">
    <property type="protein sequence ID" value="QQV79181.1"/>
    <property type="molecule type" value="Genomic_DNA"/>
</dbReference>
<feature type="domain" description="Pyridoxamine kinase/Phosphomethylpyrimidine kinase" evidence="4">
    <location>
        <begin position="186"/>
        <end position="286"/>
    </location>
</feature>
<dbReference type="PANTHER" id="PTHR20858:SF17">
    <property type="entry name" value="HYDROXYMETHYLPYRIMIDINE_PHOSPHOMETHYLPYRIMIDINE KINASE THI20-RELATED"/>
    <property type="match status" value="1"/>
</dbReference>
<evidence type="ECO:0000256" key="1">
    <source>
        <dbReference type="ARBA" id="ARBA00004948"/>
    </source>
</evidence>
<dbReference type="KEGG" id="sari:H5J25_16235"/>
<comment type="pathway">
    <text evidence="1">Cofactor biosynthesis; thiamine diphosphate biosynthesis.</text>
</comment>
<dbReference type="CDD" id="cd01169">
    <property type="entry name" value="HMPP_kinase"/>
    <property type="match status" value="1"/>
</dbReference>
<dbReference type="InterPro" id="IPR013749">
    <property type="entry name" value="PM/HMP-P_kinase-1"/>
</dbReference>
<evidence type="ECO:0000256" key="2">
    <source>
        <dbReference type="ARBA" id="ARBA00012135"/>
    </source>
</evidence>
<dbReference type="AlphaFoldDB" id="A0A974S668"/>
<reference evidence="6" key="1">
    <citation type="submission" date="2020-09" db="EMBL/GenBank/DDBJ databases">
        <title>Sphingomonas sp., a new species isolated from pork steak.</title>
        <authorList>
            <person name="Heidler von Heilborn D."/>
        </authorList>
    </citation>
    <scope>NUCLEOTIDE SEQUENCE [LARGE SCALE GENOMIC DNA]</scope>
</reference>
<dbReference type="SUPFAM" id="SSF53613">
    <property type="entry name" value="Ribokinase-like"/>
    <property type="match status" value="1"/>
</dbReference>
<dbReference type="RefSeq" id="WP_202096497.1">
    <property type="nucleotide sequence ID" value="NZ_CP061035.1"/>
</dbReference>
<dbReference type="Proteomes" id="UP000595894">
    <property type="component" value="Chromosome"/>
</dbReference>
<dbReference type="InterPro" id="IPR029056">
    <property type="entry name" value="Ribokinase-like"/>
</dbReference>
<keyword evidence="6" id="KW-1185">Reference proteome</keyword>
<evidence type="ECO:0000256" key="3">
    <source>
        <dbReference type="SAM" id="MobiDB-lite"/>
    </source>
</evidence>
<dbReference type="Pfam" id="PF08543">
    <property type="entry name" value="Phos_pyr_kin"/>
    <property type="match status" value="2"/>
</dbReference>
<feature type="domain" description="Pyridoxamine kinase/Phosphomethylpyrimidine kinase" evidence="4">
    <location>
        <begin position="17"/>
        <end position="153"/>
    </location>
</feature>
<gene>
    <name evidence="5" type="ORF">H5J25_16235</name>
</gene>
<dbReference type="GO" id="GO:0005829">
    <property type="term" value="C:cytosol"/>
    <property type="evidence" value="ECO:0007669"/>
    <property type="project" value="TreeGrafter"/>
</dbReference>
<feature type="region of interest" description="Disordered" evidence="3">
    <location>
        <begin position="153"/>
        <end position="187"/>
    </location>
</feature>
<dbReference type="InterPro" id="IPR004399">
    <property type="entry name" value="HMP/HMP-P_kinase_dom"/>
</dbReference>
<protein>
    <recommendedName>
        <fullName evidence="2">hydroxymethylpyrimidine kinase</fullName>
        <ecNumber evidence="2">2.7.1.49</ecNumber>
    </recommendedName>
</protein>
<proteinExistence type="predicted"/>
<dbReference type="Gene3D" id="3.40.1190.20">
    <property type="match status" value="1"/>
</dbReference>